<keyword evidence="2" id="KW-0479">Metal-binding</keyword>
<comment type="cofactor">
    <cofactor evidence="2">
        <name>Mn(2+)</name>
        <dbReference type="ChEBI" id="CHEBI:29035"/>
    </cofactor>
    <text evidence="2">The Mn(2+) ion enhances activity.</text>
</comment>
<accession>A0A323UNP5</accession>
<evidence type="ECO:0000313" key="4">
    <source>
        <dbReference type="EMBL" id="PZA13981.1"/>
    </source>
</evidence>
<dbReference type="Gene3D" id="3.40.630.10">
    <property type="entry name" value="Zn peptidases"/>
    <property type="match status" value="1"/>
</dbReference>
<dbReference type="SUPFAM" id="SSF53187">
    <property type="entry name" value="Zn-dependent exopeptidases"/>
    <property type="match status" value="1"/>
</dbReference>
<dbReference type="Proteomes" id="UP000248134">
    <property type="component" value="Unassembled WGS sequence"/>
</dbReference>
<keyword evidence="1 4" id="KW-0378">Hydrolase</keyword>
<dbReference type="OrthoDB" id="9777385at2"/>
<dbReference type="SUPFAM" id="SSF55031">
    <property type="entry name" value="Bacterial exopeptidase dimerisation domain"/>
    <property type="match status" value="1"/>
</dbReference>
<dbReference type="InterPro" id="IPR017439">
    <property type="entry name" value="Amidohydrolase"/>
</dbReference>
<dbReference type="PANTHER" id="PTHR11014">
    <property type="entry name" value="PEPTIDASE M20 FAMILY MEMBER"/>
    <property type="match status" value="1"/>
</dbReference>
<gene>
    <name evidence="4" type="ORF">DNX69_00705</name>
</gene>
<dbReference type="InterPro" id="IPR036264">
    <property type="entry name" value="Bact_exopeptidase_dim_dom"/>
</dbReference>
<feature type="binding site" evidence="2">
    <location>
        <position position="104"/>
    </location>
    <ligand>
        <name>Mn(2+)</name>
        <dbReference type="ChEBI" id="CHEBI:29035"/>
        <label>2</label>
    </ligand>
</feature>
<evidence type="ECO:0000256" key="1">
    <source>
        <dbReference type="ARBA" id="ARBA00022801"/>
    </source>
</evidence>
<sequence length="394" mass="42426">MPTIDRIDAFADEMTAIRRDLHAHPEIGFEEVRTSNIVAEKLGQWGIEVHRGIGGTGVVGVLKGKGEGGRRIGLRADMDALPMEEHTNLAWRSTIPGRFHGCGHDGHTTMLLGTARYLAETRNFDGTVHFIFQPAEEGLGGARAMLKDGLFQKFPCDELYGLHNAPDLAHGEIAVLPGPAMAGADFFDITISGYGAHGAMPERSKDPVVIAMTLGQALQTIVSRNVDPLHSAVLSITQIHSGSAYNVIPGEARLAGTVRCFSDDIRKLVRTRMRALAAGIAAAFDVEIQVEIRDIFSVLVNQQEQSDVVVEVARGVVGDAGVKLREQPKMGSEDFADMLQAIPGAYFWVGHDGDVPVHNPGYVLDDKILPIGASMFARIVETRLPVGGEVTANV</sequence>
<dbReference type="PIRSF" id="PIRSF005962">
    <property type="entry name" value="Pept_M20D_amidohydro"/>
    <property type="match status" value="1"/>
</dbReference>
<evidence type="ECO:0000313" key="5">
    <source>
        <dbReference type="Proteomes" id="UP000248134"/>
    </source>
</evidence>
<dbReference type="FunFam" id="3.30.70.360:FF:000001">
    <property type="entry name" value="N-acetyldiaminopimelate deacetylase"/>
    <property type="match status" value="1"/>
</dbReference>
<organism evidence="4 5">
    <name type="scientific">Rhodopseudomonas palustris</name>
    <dbReference type="NCBI Taxonomy" id="1076"/>
    <lineage>
        <taxon>Bacteria</taxon>
        <taxon>Pseudomonadati</taxon>
        <taxon>Pseudomonadota</taxon>
        <taxon>Alphaproteobacteria</taxon>
        <taxon>Hyphomicrobiales</taxon>
        <taxon>Nitrobacteraceae</taxon>
        <taxon>Rhodopseudomonas</taxon>
    </lineage>
</organism>
<keyword evidence="2" id="KW-0464">Manganese</keyword>
<protein>
    <submittedName>
        <fullName evidence="4">Amidohydrolase</fullName>
    </submittedName>
</protein>
<comment type="caution">
    <text evidence="4">The sequence shown here is derived from an EMBL/GenBank/DDBJ whole genome shotgun (WGS) entry which is preliminary data.</text>
</comment>
<evidence type="ECO:0000259" key="3">
    <source>
        <dbReference type="Pfam" id="PF07687"/>
    </source>
</evidence>
<dbReference type="GO" id="GO:0046872">
    <property type="term" value="F:metal ion binding"/>
    <property type="evidence" value="ECO:0007669"/>
    <property type="project" value="UniProtKB-KW"/>
</dbReference>
<dbReference type="CDD" id="cd05666">
    <property type="entry name" value="M20_Acy1-like"/>
    <property type="match status" value="1"/>
</dbReference>
<dbReference type="NCBIfam" id="TIGR01891">
    <property type="entry name" value="amidohydrolases"/>
    <property type="match status" value="1"/>
</dbReference>
<proteinExistence type="predicted"/>
<feature type="domain" description="Peptidase M20 dimerisation" evidence="3">
    <location>
        <begin position="183"/>
        <end position="267"/>
    </location>
</feature>
<dbReference type="Gene3D" id="3.30.70.360">
    <property type="match status" value="1"/>
</dbReference>
<dbReference type="PANTHER" id="PTHR11014:SF63">
    <property type="entry name" value="METALLOPEPTIDASE, PUTATIVE (AFU_ORTHOLOGUE AFUA_6G09600)-RELATED"/>
    <property type="match status" value="1"/>
</dbReference>
<dbReference type="InterPro" id="IPR002933">
    <property type="entry name" value="Peptidase_M20"/>
</dbReference>
<dbReference type="Pfam" id="PF07687">
    <property type="entry name" value="M20_dimer"/>
    <property type="match status" value="1"/>
</dbReference>
<dbReference type="AlphaFoldDB" id="A0A323UNP5"/>
<feature type="binding site" evidence="2">
    <location>
        <position position="137"/>
    </location>
    <ligand>
        <name>Mn(2+)</name>
        <dbReference type="ChEBI" id="CHEBI:29035"/>
        <label>2</label>
    </ligand>
</feature>
<dbReference type="GO" id="GO:0050118">
    <property type="term" value="F:N-acetyldiaminopimelate deacetylase activity"/>
    <property type="evidence" value="ECO:0007669"/>
    <property type="project" value="UniProtKB-ARBA"/>
</dbReference>
<dbReference type="Pfam" id="PF01546">
    <property type="entry name" value="Peptidase_M20"/>
    <property type="match status" value="1"/>
</dbReference>
<reference evidence="4 5" key="1">
    <citation type="submission" date="2018-06" db="EMBL/GenBank/DDBJ databases">
        <title>Draft Whole-Genome Sequence of the purple photosynthetic bacterium Rhodospeudomonas palustris XCP.</title>
        <authorList>
            <person name="Rayyan A."/>
            <person name="Meyer T.E."/>
            <person name="Kyndt J.A."/>
        </authorList>
    </citation>
    <scope>NUCLEOTIDE SEQUENCE [LARGE SCALE GENOMIC DNA]</scope>
    <source>
        <strain evidence="4 5">XCP</strain>
    </source>
</reference>
<dbReference type="EMBL" id="QKQS01000001">
    <property type="protein sequence ID" value="PZA13981.1"/>
    <property type="molecule type" value="Genomic_DNA"/>
</dbReference>
<feature type="binding site" evidence="2">
    <location>
        <position position="358"/>
    </location>
    <ligand>
        <name>Mn(2+)</name>
        <dbReference type="ChEBI" id="CHEBI:29035"/>
        <label>2</label>
    </ligand>
</feature>
<feature type="binding site" evidence="2">
    <location>
        <position position="163"/>
    </location>
    <ligand>
        <name>Mn(2+)</name>
        <dbReference type="ChEBI" id="CHEBI:29035"/>
        <label>2</label>
    </ligand>
</feature>
<dbReference type="InterPro" id="IPR011650">
    <property type="entry name" value="Peptidase_M20_dimer"/>
</dbReference>
<dbReference type="GO" id="GO:0019877">
    <property type="term" value="P:diaminopimelate biosynthetic process"/>
    <property type="evidence" value="ECO:0007669"/>
    <property type="project" value="UniProtKB-ARBA"/>
</dbReference>
<dbReference type="RefSeq" id="WP_110784005.1">
    <property type="nucleotide sequence ID" value="NZ_QKQS01000001.1"/>
</dbReference>
<evidence type="ECO:0000256" key="2">
    <source>
        <dbReference type="PIRSR" id="PIRSR005962-1"/>
    </source>
</evidence>
<feature type="binding site" evidence="2">
    <location>
        <position position="102"/>
    </location>
    <ligand>
        <name>Mn(2+)</name>
        <dbReference type="ChEBI" id="CHEBI:29035"/>
        <label>2</label>
    </ligand>
</feature>
<name>A0A323UNP5_RHOPL</name>